<dbReference type="GO" id="GO:0017056">
    <property type="term" value="F:structural constituent of nuclear pore"/>
    <property type="evidence" value="ECO:0007669"/>
    <property type="project" value="EnsemblFungi"/>
</dbReference>
<feature type="compositionally biased region" description="Low complexity" evidence="8">
    <location>
        <begin position="232"/>
        <end position="242"/>
    </location>
</feature>
<evidence type="ECO:0000256" key="5">
    <source>
        <dbReference type="ARBA" id="ARBA00023010"/>
    </source>
</evidence>
<feature type="domain" description="Nucleoporin Nup54 alpha-helical" evidence="9">
    <location>
        <begin position="384"/>
        <end position="521"/>
    </location>
</feature>
<evidence type="ECO:0000259" key="9">
    <source>
        <dbReference type="Pfam" id="PF13874"/>
    </source>
</evidence>
<dbReference type="FunCoup" id="A7TEZ1">
    <property type="interactions" value="308"/>
</dbReference>
<dbReference type="GO" id="GO:0006607">
    <property type="term" value="P:NLS-bearing protein import into nucleus"/>
    <property type="evidence" value="ECO:0007669"/>
    <property type="project" value="EnsemblFungi"/>
</dbReference>
<reference evidence="10 11" key="1">
    <citation type="journal article" date="2007" name="Proc. Natl. Acad. Sci. U.S.A.">
        <title>Independent sorting-out of thousands of duplicated gene pairs in two yeast species descended from a whole-genome duplication.</title>
        <authorList>
            <person name="Scannell D.R."/>
            <person name="Frank A.C."/>
            <person name="Conant G.C."/>
            <person name="Byrne K.P."/>
            <person name="Woolfit M."/>
            <person name="Wolfe K.H."/>
        </authorList>
    </citation>
    <scope>NUCLEOTIDE SEQUENCE [LARGE SCALE GENOMIC DNA]</scope>
    <source>
        <strain evidence="11">ATCC 22028 / DSM 70294 / BCRC 21397 / CBS 2163 / NBRC 10782 / NRRL Y-8283 / UCD 57-17</strain>
    </source>
</reference>
<dbReference type="InterPro" id="IPR025574">
    <property type="entry name" value="Nucleoporin_FG_rpt"/>
</dbReference>
<evidence type="ECO:0000256" key="4">
    <source>
        <dbReference type="ARBA" id="ARBA00022448"/>
    </source>
</evidence>
<evidence type="ECO:0000256" key="7">
    <source>
        <dbReference type="ARBA" id="ARBA00023242"/>
    </source>
</evidence>
<dbReference type="GO" id="GO:0006999">
    <property type="term" value="P:nuclear pore organization"/>
    <property type="evidence" value="ECO:0007669"/>
    <property type="project" value="EnsemblFungi"/>
</dbReference>
<dbReference type="GO" id="GO:0031965">
    <property type="term" value="C:nuclear membrane"/>
    <property type="evidence" value="ECO:0007669"/>
    <property type="project" value="UniProtKB-SubCell"/>
</dbReference>
<dbReference type="EMBL" id="DS480381">
    <property type="protein sequence ID" value="EDO19237.1"/>
    <property type="molecule type" value="Genomic_DNA"/>
</dbReference>
<dbReference type="InterPro" id="IPR025712">
    <property type="entry name" value="Nup54_alpha-helical_dom"/>
</dbReference>
<keyword evidence="6" id="KW-0653">Protein transport</keyword>
<dbReference type="STRING" id="436907.A7TEZ1"/>
<dbReference type="PhylomeDB" id="A7TEZ1"/>
<sequence>MFSFGGSGAGGATGAAGTGTSMFGNQQQQQPQQQQQQPQQAGFGFGQSGAGPAMGGSTGGSLFGGAQPTSGGAAPSGGLFGNTQQQQNTSAPGGGLFGQASNTQAAPGGLFGGAQQNTASVGTTGGMFGSNQQNPAISTNTGGGLFGSKQTLGGPAQVGTSAPGGGLFGNTQQSTAAPGGGLFGQKPAGQSTGGLFGGTTTQTQSTLGGASSLFSKPVGGAPTTGATGGLFGNTQQSTLGSTGTTGGLFGNKPAAPVTGSLFGNAGATVQQPQPVAAMGGSGTGTLFGANTIKSTQPSFAWSQPQQSSQPMFQQQQQQQIQQQLQQQQLLQQQQQHFQHSYYPQQIQEQVIKCKESWDPTSNKTKLKTFVYNKVNETEAILYNKPANVSQDEWDSAVEKKPSKDVIPVEVMGFEGLNQRNQVQRENIAQARVIFNQLLEKSTQLQQKHELDTSARILKAQSRNAEIERRILNLGVQIAILKSRGLPLNVTEEKMWDQFQKLLKRSEDPAGLGKTNELWARLAVLKDRAKHISEQLDSTLVIMSENGASKTDDSRASGEAENRIDKIAEILSNQQRGISYLNDVLIKDHAAIDKVIKK</sequence>
<comment type="subcellular location">
    <subcellularLocation>
        <location evidence="1">Nucleus membrane</location>
        <topology evidence="1">Peripheral membrane protein</topology>
        <orientation evidence="1">Cytoplasmic side</orientation>
    </subcellularLocation>
    <subcellularLocation>
        <location evidence="3">Nucleus membrane</location>
        <topology evidence="3">Peripheral membrane protein</topology>
        <orientation evidence="3">Nucleoplasmic side</orientation>
    </subcellularLocation>
    <subcellularLocation>
        <location evidence="2">Nucleus</location>
        <location evidence="2">Nuclear pore complex</location>
    </subcellularLocation>
</comment>
<keyword evidence="6" id="KW-0509">mRNA transport</keyword>
<dbReference type="HOGENOM" id="CLU_023804_1_0_1"/>
<dbReference type="eggNOG" id="KOG3091">
    <property type="taxonomic scope" value="Eukaryota"/>
</dbReference>
<keyword evidence="5" id="KW-0811">Translocation</keyword>
<feature type="compositionally biased region" description="Polar residues" evidence="8">
    <location>
        <begin position="81"/>
        <end position="91"/>
    </location>
</feature>
<feature type="compositionally biased region" description="Low complexity" evidence="8">
    <location>
        <begin position="18"/>
        <end position="42"/>
    </location>
</feature>
<gene>
    <name evidence="10" type="ORF">Kpol_1050p97</name>
</gene>
<organism evidence="11">
    <name type="scientific">Vanderwaltozyma polyspora (strain ATCC 22028 / DSM 70294 / BCRC 21397 / CBS 2163 / NBRC 10782 / NRRL Y-8283 / UCD 57-17)</name>
    <name type="common">Kluyveromyces polysporus</name>
    <dbReference type="NCBI Taxonomy" id="436907"/>
    <lineage>
        <taxon>Eukaryota</taxon>
        <taxon>Fungi</taxon>
        <taxon>Dikarya</taxon>
        <taxon>Ascomycota</taxon>
        <taxon>Saccharomycotina</taxon>
        <taxon>Saccharomycetes</taxon>
        <taxon>Saccharomycetales</taxon>
        <taxon>Saccharomycetaceae</taxon>
        <taxon>Vanderwaltozyma</taxon>
    </lineage>
</organism>
<keyword evidence="11" id="KW-1185">Reference proteome</keyword>
<feature type="compositionally biased region" description="Gly residues" evidence="8">
    <location>
        <begin position="1"/>
        <end position="17"/>
    </location>
</feature>
<feature type="compositionally biased region" description="Gly residues" evidence="8">
    <location>
        <begin position="43"/>
        <end position="63"/>
    </location>
</feature>
<dbReference type="Pfam" id="PF13874">
    <property type="entry name" value="Nup54"/>
    <property type="match status" value="1"/>
</dbReference>
<dbReference type="Pfam" id="PF13634">
    <property type="entry name" value="Nucleoporin_FG"/>
    <property type="match status" value="2"/>
</dbReference>
<evidence type="ECO:0000256" key="8">
    <source>
        <dbReference type="SAM" id="MobiDB-lite"/>
    </source>
</evidence>
<proteinExistence type="predicted"/>
<evidence type="ECO:0000313" key="11">
    <source>
        <dbReference type="Proteomes" id="UP000000267"/>
    </source>
</evidence>
<dbReference type="InParanoid" id="A7TEZ1"/>
<dbReference type="GeneID" id="5547572"/>
<dbReference type="Proteomes" id="UP000000267">
    <property type="component" value="Unassembled WGS sequence"/>
</dbReference>
<dbReference type="OMA" id="NVMKRDT"/>
<dbReference type="AlphaFoldDB" id="A7TEZ1"/>
<protein>
    <recommendedName>
        <fullName evidence="9">Nucleoporin Nup54 alpha-helical domain-containing protein</fullName>
    </recommendedName>
</protein>
<dbReference type="GO" id="GO:0036228">
    <property type="term" value="P:protein localization to nuclear inner membrane"/>
    <property type="evidence" value="ECO:0007669"/>
    <property type="project" value="EnsemblFungi"/>
</dbReference>
<evidence type="ECO:0000313" key="10">
    <source>
        <dbReference type="EMBL" id="EDO19237.1"/>
    </source>
</evidence>
<dbReference type="InterPro" id="IPR024864">
    <property type="entry name" value="Nup54/Nup57/Nup44"/>
</dbReference>
<dbReference type="OrthoDB" id="6162375at2759"/>
<dbReference type="PANTHER" id="PTHR13000">
    <property type="entry name" value="NUCLEOPORIN P54"/>
    <property type="match status" value="1"/>
</dbReference>
<dbReference type="PANTHER" id="PTHR13000:SF0">
    <property type="entry name" value="NUCLEOPORIN P54"/>
    <property type="match status" value="1"/>
</dbReference>
<name>A7TEZ1_VANPO</name>
<evidence type="ECO:0000256" key="3">
    <source>
        <dbReference type="ARBA" id="ARBA00004620"/>
    </source>
</evidence>
<feature type="compositionally biased region" description="Low complexity" evidence="8">
    <location>
        <begin position="198"/>
        <end position="209"/>
    </location>
</feature>
<keyword evidence="4" id="KW-0813">Transport</keyword>
<evidence type="ECO:0000256" key="6">
    <source>
        <dbReference type="ARBA" id="ARBA00023132"/>
    </source>
</evidence>
<keyword evidence="6" id="KW-0906">Nuclear pore complex</keyword>
<accession>A7TEZ1</accession>
<feature type="compositionally biased region" description="Polar residues" evidence="8">
    <location>
        <begin position="129"/>
        <end position="140"/>
    </location>
</feature>
<evidence type="ECO:0000256" key="1">
    <source>
        <dbReference type="ARBA" id="ARBA00004335"/>
    </source>
</evidence>
<evidence type="ECO:0000256" key="2">
    <source>
        <dbReference type="ARBA" id="ARBA00004567"/>
    </source>
</evidence>
<dbReference type="KEGG" id="vpo:Kpol_1050p97"/>
<keyword evidence="7" id="KW-0539">Nucleus</keyword>
<dbReference type="GO" id="GO:0044613">
    <property type="term" value="C:nuclear pore central transport channel"/>
    <property type="evidence" value="ECO:0007669"/>
    <property type="project" value="EnsemblFungi"/>
</dbReference>
<dbReference type="RefSeq" id="XP_001647095.1">
    <property type="nucleotide sequence ID" value="XM_001647045.1"/>
</dbReference>
<feature type="region of interest" description="Disordered" evidence="8">
    <location>
        <begin position="1"/>
        <end position="252"/>
    </location>
</feature>
<dbReference type="GO" id="GO:0042802">
    <property type="term" value="F:identical protein binding"/>
    <property type="evidence" value="ECO:0007669"/>
    <property type="project" value="EnsemblFungi"/>
</dbReference>